<keyword evidence="1 3" id="KW-0732">Signal</keyword>
<evidence type="ECO:0000313" key="6">
    <source>
        <dbReference type="Proteomes" id="UP000366872"/>
    </source>
</evidence>
<feature type="domain" description="PA14" evidence="4">
    <location>
        <begin position="528"/>
        <end position="664"/>
    </location>
</feature>
<dbReference type="Gene3D" id="2.60.120.200">
    <property type="match status" value="1"/>
</dbReference>
<dbReference type="Pfam" id="PF07691">
    <property type="entry name" value="PA14"/>
    <property type="match status" value="1"/>
</dbReference>
<dbReference type="PANTHER" id="PTHR43751:SF3">
    <property type="entry name" value="SULFATASE N-TERMINAL DOMAIN-CONTAINING PROTEIN"/>
    <property type="match status" value="1"/>
</dbReference>
<dbReference type="RefSeq" id="WP_168442563.1">
    <property type="nucleotide sequence ID" value="NZ_CAAHFG010000003.1"/>
</dbReference>
<dbReference type="Gene3D" id="2.60.120.380">
    <property type="match status" value="1"/>
</dbReference>
<accession>A0A6C2U8P0</accession>
<dbReference type="InterPro" id="IPR001791">
    <property type="entry name" value="Laminin_G"/>
</dbReference>
<dbReference type="PROSITE" id="PS51820">
    <property type="entry name" value="PA14"/>
    <property type="match status" value="1"/>
</dbReference>
<dbReference type="InterPro" id="IPR011658">
    <property type="entry name" value="PA14_dom"/>
</dbReference>
<dbReference type="InterPro" id="IPR006558">
    <property type="entry name" value="LamG-like"/>
</dbReference>
<dbReference type="Proteomes" id="UP000366872">
    <property type="component" value="Unassembled WGS sequence"/>
</dbReference>
<dbReference type="InterPro" id="IPR013320">
    <property type="entry name" value="ConA-like_dom_sf"/>
</dbReference>
<keyword evidence="2" id="KW-1015">Disulfide bond</keyword>
<dbReference type="SUPFAM" id="SSF49899">
    <property type="entry name" value="Concanavalin A-like lectins/glucanases"/>
    <property type="match status" value="1"/>
</dbReference>
<dbReference type="Pfam" id="PF00884">
    <property type="entry name" value="Sulfatase"/>
    <property type="match status" value="1"/>
</dbReference>
<dbReference type="PANTHER" id="PTHR43751">
    <property type="entry name" value="SULFATASE"/>
    <property type="match status" value="1"/>
</dbReference>
<dbReference type="InterPro" id="IPR000917">
    <property type="entry name" value="Sulfatase_N"/>
</dbReference>
<proteinExistence type="predicted"/>
<dbReference type="CDD" id="cd00110">
    <property type="entry name" value="LamG"/>
    <property type="match status" value="1"/>
</dbReference>
<reference evidence="5 6" key="1">
    <citation type="submission" date="2019-04" db="EMBL/GenBank/DDBJ databases">
        <authorList>
            <person name="Van Vliet M D."/>
        </authorList>
    </citation>
    <scope>NUCLEOTIDE SEQUENCE [LARGE SCALE GENOMIC DNA]</scope>
    <source>
        <strain evidence="5 6">F1</strain>
    </source>
</reference>
<organism evidence="5 6">
    <name type="scientific">Pontiella desulfatans</name>
    <dbReference type="NCBI Taxonomy" id="2750659"/>
    <lineage>
        <taxon>Bacteria</taxon>
        <taxon>Pseudomonadati</taxon>
        <taxon>Kiritimatiellota</taxon>
        <taxon>Kiritimatiellia</taxon>
        <taxon>Kiritimatiellales</taxon>
        <taxon>Pontiellaceae</taxon>
        <taxon>Pontiella</taxon>
    </lineage>
</organism>
<dbReference type="Gene3D" id="3.40.720.10">
    <property type="entry name" value="Alkaline Phosphatase, subunit A"/>
    <property type="match status" value="1"/>
</dbReference>
<protein>
    <submittedName>
        <fullName evidence="5">Arylsulfatase</fullName>
    </submittedName>
</protein>
<evidence type="ECO:0000256" key="3">
    <source>
        <dbReference type="SAM" id="SignalP"/>
    </source>
</evidence>
<name>A0A6C2U8P0_PONDE</name>
<dbReference type="InterPro" id="IPR037524">
    <property type="entry name" value="PA14/GLEYA"/>
</dbReference>
<feature type="signal peptide" evidence="3">
    <location>
        <begin position="1"/>
        <end position="17"/>
    </location>
</feature>
<gene>
    <name evidence="5" type="ORF">PDESU_04916</name>
</gene>
<evidence type="ECO:0000313" key="5">
    <source>
        <dbReference type="EMBL" id="VGO16325.1"/>
    </source>
</evidence>
<dbReference type="InterPro" id="IPR052701">
    <property type="entry name" value="GAG_Ulvan_Degrading_Sulfatases"/>
</dbReference>
<dbReference type="SMART" id="SM00560">
    <property type="entry name" value="LamGL"/>
    <property type="match status" value="1"/>
</dbReference>
<dbReference type="SUPFAM" id="SSF56988">
    <property type="entry name" value="Anthrax protective antigen"/>
    <property type="match status" value="1"/>
</dbReference>
<evidence type="ECO:0000259" key="4">
    <source>
        <dbReference type="PROSITE" id="PS51820"/>
    </source>
</evidence>
<sequence length="1116" mass="120165">MLRKLTFIFLASVAAVSAQPNIIFILTDDLGYGDLGVLYQNTKSGTKKVVTPSLDRMAGEGMILDRHYCPAPVCAPSRGSLLSGQHQGHANVRDRQFDKAIDDNHTLASTLKAAGYYTAIIGKYGLQGSGSSPATWPAYPTKRGFDYFYGYPDHAAGHQHYPANSWPIGNSSAHRSPKKLYENDAEISAQLDKCYTTDLFTARAKKMIVDETTGNPSRPFFLYLAYDTPHAALQLPTVEYPTGKGVGGGLQWNGISNNMINTATGTIDSYVDPLYSGRDWPDTHERIATMVTRIDHCVGDILQTLEDLNIADNTIVVFSSDNGPHKESYISGANYAPTAFQSYGPFEGIKEDCYEGGSRMPTFAWGPSNVVGGVVNHAPSQFHDWMPTFCDYAGITAPARTDGVSLVPTLSGSGTQQVSTVYIEYNPSGSMPTYADFPNHGGTSRKQSQAIYLDGYKGIRNNIGSHAADFRIYDTLTDLAEGTNLAGTTAYFIDLQQRMKDKVLRIRQPNSSASRPYDSELVPPVAAAVENGLEVKTYEGSWSWVPEFEEMVHTGTNAVTGISTAHLSRSTDAGLLYTGFIKVPADGTWTFYNTSDEGIILRIHDSLVNDDDFNHTGAEKSGTIKLKAGLHPFRLYYRTAASAPVLNFKWEGPGTAKAEIPDSALFRPGNLPPGPPVATDDSAVTAGSTSVLINALANDFDDGTPAVLSITEPGHPLAGTAVLESGQIRYTPNAGFFGTDRFPYTISDGQDSTSGTIAVEVYVAPVEPWFPLNESSGRTVAEAGGFVAGTHSGFADSEAAHIVGQYGNALTFDGVDDQVNLSGITLPSGSSARTVSAWVRVSATSGVELQTFFGYGQNNTGQRFSCRLDTATPANQRLRLEVSGGFITGTTTINDGSWHHVAVVVDDFNGDDSVNVNEARLYVDGLLEPISSAGARVINTSASGIPVIGGSSHADNHNFKGDIDEVQIFNSAKTGPEIAALAGRTVAQADGSLWFYRNLGNAEPTVNDWNTDGNGDGYSHYLVYALGGSPHWFESSMLPYLESGPGRLDYYYNRRLALDPTGYVPESTTNLVDPAWLPVAGAIAAPHPELDDYEVVVTEISTTETNRFIRLRISMD</sequence>
<evidence type="ECO:0000256" key="2">
    <source>
        <dbReference type="ARBA" id="ARBA00023157"/>
    </source>
</evidence>
<keyword evidence="6" id="KW-1185">Reference proteome</keyword>
<dbReference type="Pfam" id="PF17963">
    <property type="entry name" value="Big_9"/>
    <property type="match status" value="1"/>
</dbReference>
<feature type="chain" id="PRO_5028805820" evidence="3">
    <location>
        <begin position="18"/>
        <end position="1116"/>
    </location>
</feature>
<dbReference type="EMBL" id="CAAHFG010000003">
    <property type="protein sequence ID" value="VGO16325.1"/>
    <property type="molecule type" value="Genomic_DNA"/>
</dbReference>
<dbReference type="AlphaFoldDB" id="A0A6C2U8P0"/>
<dbReference type="SMART" id="SM00758">
    <property type="entry name" value="PA14"/>
    <property type="match status" value="1"/>
</dbReference>
<dbReference type="Pfam" id="PF13385">
    <property type="entry name" value="Laminin_G_3"/>
    <property type="match status" value="1"/>
</dbReference>
<dbReference type="InterPro" id="IPR017850">
    <property type="entry name" value="Alkaline_phosphatase_core_sf"/>
</dbReference>
<dbReference type="SUPFAM" id="SSF53649">
    <property type="entry name" value="Alkaline phosphatase-like"/>
    <property type="match status" value="1"/>
</dbReference>
<dbReference type="Gene3D" id="2.60.40.2810">
    <property type="match status" value="1"/>
</dbReference>
<evidence type="ECO:0000256" key="1">
    <source>
        <dbReference type="ARBA" id="ARBA00022729"/>
    </source>
</evidence>